<dbReference type="InterPro" id="IPR020556">
    <property type="entry name" value="Amidase_CS"/>
</dbReference>
<dbReference type="InterPro" id="IPR023631">
    <property type="entry name" value="Amidase_dom"/>
</dbReference>
<dbReference type="SUPFAM" id="SSF75304">
    <property type="entry name" value="Amidase signature (AS) enzymes"/>
    <property type="match status" value="1"/>
</dbReference>
<evidence type="ECO:0000313" key="4">
    <source>
        <dbReference type="Proteomes" id="UP001183202"/>
    </source>
</evidence>
<organism evidence="3 4">
    <name type="scientific">Pseudonocardia charpentierae</name>
    <dbReference type="NCBI Taxonomy" id="3075545"/>
    <lineage>
        <taxon>Bacteria</taxon>
        <taxon>Bacillati</taxon>
        <taxon>Actinomycetota</taxon>
        <taxon>Actinomycetes</taxon>
        <taxon>Pseudonocardiales</taxon>
        <taxon>Pseudonocardiaceae</taxon>
        <taxon>Pseudonocardia</taxon>
    </lineage>
</organism>
<dbReference type="RefSeq" id="WP_311555001.1">
    <property type="nucleotide sequence ID" value="NZ_JAVREJ010000003.1"/>
</dbReference>
<feature type="domain" description="Amidase" evidence="2">
    <location>
        <begin position="33"/>
        <end position="482"/>
    </location>
</feature>
<keyword evidence="4" id="KW-1185">Reference proteome</keyword>
<evidence type="ECO:0000256" key="1">
    <source>
        <dbReference type="ARBA" id="ARBA00009199"/>
    </source>
</evidence>
<dbReference type="EMBL" id="JAVREJ010000003">
    <property type="protein sequence ID" value="MDT0349030.1"/>
    <property type="molecule type" value="Genomic_DNA"/>
</dbReference>
<comment type="caution">
    <text evidence="3">The sequence shown here is derived from an EMBL/GenBank/DDBJ whole genome shotgun (WGS) entry which is preliminary data.</text>
</comment>
<evidence type="ECO:0000313" key="3">
    <source>
        <dbReference type="EMBL" id="MDT0349030.1"/>
    </source>
</evidence>
<dbReference type="PANTHER" id="PTHR11895:SF7">
    <property type="entry name" value="GLUTAMYL-TRNA(GLN) AMIDOTRANSFERASE SUBUNIT A, MITOCHONDRIAL"/>
    <property type="match status" value="1"/>
</dbReference>
<dbReference type="Proteomes" id="UP001183202">
    <property type="component" value="Unassembled WGS sequence"/>
</dbReference>
<evidence type="ECO:0000259" key="2">
    <source>
        <dbReference type="Pfam" id="PF01425"/>
    </source>
</evidence>
<dbReference type="PANTHER" id="PTHR11895">
    <property type="entry name" value="TRANSAMIDASE"/>
    <property type="match status" value="1"/>
</dbReference>
<dbReference type="InterPro" id="IPR000120">
    <property type="entry name" value="Amidase"/>
</dbReference>
<dbReference type="Gene3D" id="3.90.1300.10">
    <property type="entry name" value="Amidase signature (AS) domain"/>
    <property type="match status" value="1"/>
</dbReference>
<dbReference type="InterPro" id="IPR036928">
    <property type="entry name" value="AS_sf"/>
</dbReference>
<accession>A0ABU2N5K1</accession>
<dbReference type="Pfam" id="PF01425">
    <property type="entry name" value="Amidase"/>
    <property type="match status" value="1"/>
</dbReference>
<reference evidence="4" key="1">
    <citation type="submission" date="2023-07" db="EMBL/GenBank/DDBJ databases">
        <title>30 novel species of actinomycetes from the DSMZ collection.</title>
        <authorList>
            <person name="Nouioui I."/>
        </authorList>
    </citation>
    <scope>NUCLEOTIDE SEQUENCE [LARGE SCALE GENOMIC DNA]</scope>
    <source>
        <strain evidence="4">DSM 45834</strain>
    </source>
</reference>
<protein>
    <submittedName>
        <fullName evidence="3">Amidase</fullName>
    </submittedName>
</protein>
<dbReference type="PROSITE" id="PS00571">
    <property type="entry name" value="AMIDASES"/>
    <property type="match status" value="1"/>
</dbReference>
<name>A0ABU2N5K1_9PSEU</name>
<comment type="similarity">
    <text evidence="1">Belongs to the amidase family.</text>
</comment>
<gene>
    <name evidence="3" type="ORF">RM445_05765</name>
</gene>
<proteinExistence type="inferred from homology"/>
<sequence length="516" mass="54723">MWRRTLINLTELARLDATAQAGLVRTGDVTPTELVEAAIEAVELLDPQLGAVFIRTHQRALEHARAVSRDAPFPGVPILVKDIALELEGYPYGHGGLRLLRDRGHVSDRTTYLAAALRDAGFAFLGRSTSALQGVELGVSDLALHTMPRNPWNTDHATGGSSSGSAVAVAAGLVPLAHGNDGGGSLRIPAALCGLVALKPTRGRVSPGPLISAVNSVAHAWIEEFVLTRTVRDTAAVLPLLSGRRPGDPFAPVDAPRTAAGGGRLRIGITTTPFLVAPGLETDAVVARVATETADLLAELGHTAIPVDPPRYDLLAHDWQYGLSGPAPTMLARDLDTVARIIGRPLTPQDVGPVLWTLSEQGRSFSALQALEFAEFMQQTCVAVDRWWDEQDLDLLLTPTVGRRVPPMTDYLPPPAGDYAVSLDDPMTIAYALAPLLPLVCFTQLFNWTGQPAVSLPLGVDDDGLPVGVQLAARRLREDQLLDVAAELETARPWAGRIPAVYAGNASSASAGRSSP</sequence>